<name>A0AA41H891_9BURK</name>
<proteinExistence type="predicted"/>
<dbReference type="RefSeq" id="WP_217943225.1">
    <property type="nucleotide sequence ID" value="NZ_JAHTGR010000008.1"/>
</dbReference>
<evidence type="ECO:0000313" key="4">
    <source>
        <dbReference type="Proteomes" id="UP001155901"/>
    </source>
</evidence>
<accession>A0AA41H891</accession>
<evidence type="ECO:0000313" key="2">
    <source>
        <dbReference type="EMBL" id="MBV6322455.1"/>
    </source>
</evidence>
<dbReference type="AlphaFoldDB" id="A0AA41H891"/>
<evidence type="ECO:0000313" key="3">
    <source>
        <dbReference type="EMBL" id="MCP2010660.1"/>
    </source>
</evidence>
<dbReference type="Proteomes" id="UP001155901">
    <property type="component" value="Unassembled WGS sequence"/>
</dbReference>
<keyword evidence="5" id="KW-1185">Reference proteome</keyword>
<feature type="compositionally biased region" description="Low complexity" evidence="1">
    <location>
        <begin position="8"/>
        <end position="24"/>
    </location>
</feature>
<evidence type="ECO:0000256" key="1">
    <source>
        <dbReference type="SAM" id="MobiDB-lite"/>
    </source>
</evidence>
<dbReference type="EMBL" id="JALJZU010000009">
    <property type="protein sequence ID" value="MCP2010660.1"/>
    <property type="molecule type" value="Genomic_DNA"/>
</dbReference>
<reference evidence="2" key="1">
    <citation type="submission" date="2021-07" db="EMBL/GenBank/DDBJ databases">
        <title>Characterization of violacein-producing bacteria and related species.</title>
        <authorList>
            <person name="Wilson H.S."/>
            <person name="De Leon M.E."/>
        </authorList>
    </citation>
    <scope>NUCLEOTIDE SEQUENCE</scope>
    <source>
        <strain evidence="2">HSC-15S17</strain>
    </source>
</reference>
<dbReference type="Proteomes" id="UP001162889">
    <property type="component" value="Unassembled WGS sequence"/>
</dbReference>
<dbReference type="EMBL" id="JAHTGR010000008">
    <property type="protein sequence ID" value="MBV6322455.1"/>
    <property type="molecule type" value="Genomic_DNA"/>
</dbReference>
<organism evidence="2 4">
    <name type="scientific">Duganella violaceipulchra</name>
    <dbReference type="NCBI Taxonomy" id="2849652"/>
    <lineage>
        <taxon>Bacteria</taxon>
        <taxon>Pseudomonadati</taxon>
        <taxon>Pseudomonadota</taxon>
        <taxon>Betaproteobacteria</taxon>
        <taxon>Burkholderiales</taxon>
        <taxon>Oxalobacteraceae</taxon>
        <taxon>Telluria group</taxon>
        <taxon>Duganella</taxon>
    </lineage>
</organism>
<feature type="compositionally biased region" description="Polar residues" evidence="1">
    <location>
        <begin position="25"/>
        <end position="37"/>
    </location>
</feature>
<protein>
    <submittedName>
        <fullName evidence="3">Uncharacterized protein YjbJ (UPF0337 family)</fullName>
    </submittedName>
</protein>
<gene>
    <name evidence="2" type="ORF">KVP70_16050</name>
    <name evidence="3" type="ORF">L1274_004402</name>
</gene>
<evidence type="ECO:0000313" key="5">
    <source>
        <dbReference type="Proteomes" id="UP001162889"/>
    </source>
</evidence>
<comment type="caution">
    <text evidence="2">The sequence shown here is derived from an EMBL/GenBank/DDBJ whole genome shotgun (WGS) entry which is preliminary data.</text>
</comment>
<reference evidence="3" key="2">
    <citation type="submission" date="2022-03" db="EMBL/GenBank/DDBJ databases">
        <title>Genome Encyclopedia of Bacteria and Archaea VI: Functional Genomics of Type Strains.</title>
        <authorList>
            <person name="Whitman W."/>
        </authorList>
    </citation>
    <scope>NUCLEOTIDE SEQUENCE</scope>
    <source>
        <strain evidence="3">HSC-15S17</strain>
    </source>
</reference>
<sequence>MAQIQNRVGDATADDVTAASGAADQSSLNTQYDNSKTLQQQLQQQAQNMKINFHLQQATAVKSMADKVQL</sequence>
<feature type="region of interest" description="Disordered" evidence="1">
    <location>
        <begin position="1"/>
        <end position="43"/>
    </location>
</feature>